<keyword evidence="2" id="KW-1185">Reference proteome</keyword>
<sequence length="76" mass="9330">MYQIFRTMKMMKQIIRPIRICTPMMVTNNYLKIYNLNQFFLRMSLENNDDDLETLKVKEEQNIRRLIKNQMQGALR</sequence>
<accession>A0A8S1KYT4</accession>
<protein>
    <submittedName>
        <fullName evidence="1">Uncharacterized protein</fullName>
    </submittedName>
</protein>
<proteinExistence type="predicted"/>
<dbReference type="EMBL" id="CAJJDN010000014">
    <property type="protein sequence ID" value="CAD8060790.1"/>
    <property type="molecule type" value="Genomic_DNA"/>
</dbReference>
<organism evidence="1 2">
    <name type="scientific">Paramecium sonneborni</name>
    <dbReference type="NCBI Taxonomy" id="65129"/>
    <lineage>
        <taxon>Eukaryota</taxon>
        <taxon>Sar</taxon>
        <taxon>Alveolata</taxon>
        <taxon>Ciliophora</taxon>
        <taxon>Intramacronucleata</taxon>
        <taxon>Oligohymenophorea</taxon>
        <taxon>Peniculida</taxon>
        <taxon>Parameciidae</taxon>
        <taxon>Paramecium</taxon>
    </lineage>
</organism>
<evidence type="ECO:0000313" key="2">
    <source>
        <dbReference type="Proteomes" id="UP000692954"/>
    </source>
</evidence>
<gene>
    <name evidence="1" type="ORF">PSON_ATCC_30995.1.T0140461</name>
</gene>
<reference evidence="1" key="1">
    <citation type="submission" date="2021-01" db="EMBL/GenBank/DDBJ databases">
        <authorList>
            <consortium name="Genoscope - CEA"/>
            <person name="William W."/>
        </authorList>
    </citation>
    <scope>NUCLEOTIDE SEQUENCE</scope>
</reference>
<dbReference type="AlphaFoldDB" id="A0A8S1KYT4"/>
<dbReference type="Proteomes" id="UP000692954">
    <property type="component" value="Unassembled WGS sequence"/>
</dbReference>
<comment type="caution">
    <text evidence="1">The sequence shown here is derived from an EMBL/GenBank/DDBJ whole genome shotgun (WGS) entry which is preliminary data.</text>
</comment>
<evidence type="ECO:0000313" key="1">
    <source>
        <dbReference type="EMBL" id="CAD8060790.1"/>
    </source>
</evidence>
<name>A0A8S1KYT4_9CILI</name>
<dbReference type="OrthoDB" id="286886at2759"/>